<dbReference type="InterPro" id="IPR044925">
    <property type="entry name" value="His-Me_finger_sf"/>
</dbReference>
<reference evidence="3 4" key="1">
    <citation type="submission" date="2016-05" db="EMBL/GenBank/DDBJ databases">
        <authorList>
            <person name="Lavstsen T."/>
            <person name="Jespersen J.S."/>
        </authorList>
    </citation>
    <scope>NUCLEOTIDE SEQUENCE [LARGE SCALE GENOMIC DNA]</scope>
    <source>
        <strain evidence="3 4">KCJ1736</strain>
    </source>
</reference>
<feature type="region of interest" description="Disordered" evidence="1">
    <location>
        <begin position="155"/>
        <end position="177"/>
    </location>
</feature>
<name>A0A176WWT9_AGRTU</name>
<dbReference type="AlphaFoldDB" id="A0A176WWT9"/>
<evidence type="ECO:0000313" key="4">
    <source>
        <dbReference type="Proteomes" id="UP000077098"/>
    </source>
</evidence>
<proteinExistence type="predicted"/>
<gene>
    <name evidence="3" type="ORF">A7J57_08560</name>
</gene>
<evidence type="ECO:0000259" key="2">
    <source>
        <dbReference type="Pfam" id="PF13392"/>
    </source>
</evidence>
<comment type="caution">
    <text evidence="3">The sequence shown here is derived from an EMBL/GenBank/DDBJ whole genome shotgun (WGS) entry which is preliminary data.</text>
</comment>
<dbReference type="SUPFAM" id="SSF54060">
    <property type="entry name" value="His-Me finger endonucleases"/>
    <property type="match status" value="1"/>
</dbReference>
<evidence type="ECO:0000313" key="3">
    <source>
        <dbReference type="EMBL" id="OAE37619.1"/>
    </source>
</evidence>
<dbReference type="Proteomes" id="UP000077098">
    <property type="component" value="Unassembled WGS sequence"/>
</dbReference>
<feature type="compositionally biased region" description="Polar residues" evidence="1">
    <location>
        <begin position="158"/>
        <end position="167"/>
    </location>
</feature>
<dbReference type="Gene3D" id="1.10.10.60">
    <property type="entry name" value="Homeodomain-like"/>
    <property type="match status" value="1"/>
</dbReference>
<organism evidence="3 4">
    <name type="scientific">Agrobacterium tumefaciens</name>
    <dbReference type="NCBI Taxonomy" id="358"/>
    <lineage>
        <taxon>Bacteria</taxon>
        <taxon>Pseudomonadati</taxon>
        <taxon>Pseudomonadota</taxon>
        <taxon>Alphaproteobacteria</taxon>
        <taxon>Hyphomicrobiales</taxon>
        <taxon>Rhizobiaceae</taxon>
        <taxon>Rhizobium/Agrobacterium group</taxon>
        <taxon>Agrobacterium</taxon>
        <taxon>Agrobacterium tumefaciens complex</taxon>
    </lineage>
</organism>
<accession>A0A176WWT9</accession>
<feature type="domain" description="HNH nuclease" evidence="2">
    <location>
        <begin position="60"/>
        <end position="102"/>
    </location>
</feature>
<evidence type="ECO:0000256" key="1">
    <source>
        <dbReference type="SAM" id="MobiDB-lite"/>
    </source>
</evidence>
<dbReference type="InterPro" id="IPR003615">
    <property type="entry name" value="HNH_nuc"/>
</dbReference>
<sequence length="177" mass="20248">MEPAANFNPTKERFVDALKLTQDRIRANINVNAQGCWEWQLYIRRNGYGQMKHEGKTVDAHRVSYRCFHGEIPDGLFVCHRCDNKRCCNPDHLFLGTHSENMIDHRKKGGRLGPKRKMTPEMVAKANELRSAGVIYKDIAQRLGVSTMSIWMHLNAPANDNNPSESASYIPRSKRVP</sequence>
<dbReference type="EMBL" id="LXPS01000039">
    <property type="protein sequence ID" value="OAE37619.1"/>
    <property type="molecule type" value="Genomic_DNA"/>
</dbReference>
<protein>
    <recommendedName>
        <fullName evidence="2">HNH nuclease domain-containing protein</fullName>
    </recommendedName>
</protein>
<dbReference type="Gene3D" id="3.90.75.20">
    <property type="match status" value="1"/>
</dbReference>
<dbReference type="Pfam" id="PF13392">
    <property type="entry name" value="HNH_3"/>
    <property type="match status" value="1"/>
</dbReference>